<keyword evidence="6" id="KW-1185">Reference proteome</keyword>
<keyword evidence="2 5" id="KW-0808">Transferase</keyword>
<dbReference type="PRINTS" id="PR00094">
    <property type="entry name" value="ADENYLTKNASE"/>
</dbReference>
<protein>
    <submittedName>
        <fullName evidence="7">Adenylate kinase 8-like</fullName>
    </submittedName>
</protein>
<comment type="similarity">
    <text evidence="1 5">Belongs to the adenylate kinase family.</text>
</comment>
<dbReference type="InterPro" id="IPR036193">
    <property type="entry name" value="ADK_active_lid_dom_sf"/>
</dbReference>
<reference evidence="7" key="1">
    <citation type="submission" date="2025-08" db="UniProtKB">
        <authorList>
            <consortium name="RefSeq"/>
        </authorList>
    </citation>
    <scope>IDENTIFICATION</scope>
    <source>
        <tissue evidence="7">Gonads</tissue>
    </source>
</reference>
<dbReference type="CDD" id="cd01428">
    <property type="entry name" value="ADK"/>
    <property type="match status" value="2"/>
</dbReference>
<name>A0A1S3K5Z5_LINAN</name>
<dbReference type="Gene3D" id="3.40.50.300">
    <property type="entry name" value="P-loop containing nucleotide triphosphate hydrolases"/>
    <property type="match status" value="2"/>
</dbReference>
<dbReference type="Pfam" id="PF00406">
    <property type="entry name" value="ADK"/>
    <property type="match status" value="2"/>
</dbReference>
<dbReference type="PANTHER" id="PTHR23359">
    <property type="entry name" value="NUCLEOTIDE KINASE"/>
    <property type="match status" value="1"/>
</dbReference>
<evidence type="ECO:0000256" key="5">
    <source>
        <dbReference type="RuleBase" id="RU003330"/>
    </source>
</evidence>
<dbReference type="OrthoDB" id="522106at2759"/>
<proteinExistence type="inferred from homology"/>
<dbReference type="STRING" id="7574.A0A1S3K5Z5"/>
<sequence length="480" mass="54332">MDATKRPLLIPPEFATYAEKHGIFEMYTKLLEQLLINKPDDPLTFLIELLKRDSDDAPQVVIMGPPAAGKRTIAKMVCNRIRAAYLTMDNLIQEAEIEIRKKAQEYIKKNETIPTELWLKIIKERMKSYDCIKRGWVLEGFPQTREQALALQAEGIYPKHFVLLDAPDTVLIERAAGKRVDPETGDVYHTTFDWPSNAEVAGRLEPVPGNSEDELVNKLVVYHRHIEGLKTCYSKILKIINADQPKGDVFAQTITFLGSRLRNAAPHNPRVVLLGPTGSGKGVQAALLANKYNIVNISCGQLIKQAIVDETKAGLAAKPYLEKNMLVPDAILLNILKQRLGQLDCVSRGWVMHGYPKTTEQGEQLVHAGFTPNRVFFLDVPNDSVIERLTLRATDPITGERYHMLYNPPRTQEVKERLRRAPKDSPEEVQKRLGAYQAFVDELTDYYVDAQHVNADQDPHTVFECLESMMVNPIPQRFDD</sequence>
<evidence type="ECO:0000256" key="2">
    <source>
        <dbReference type="ARBA" id="ARBA00022679"/>
    </source>
</evidence>
<dbReference type="InterPro" id="IPR027417">
    <property type="entry name" value="P-loop_NTPase"/>
</dbReference>
<dbReference type="Proteomes" id="UP000085678">
    <property type="component" value="Unplaced"/>
</dbReference>
<dbReference type="KEGG" id="lak:106179094"/>
<dbReference type="RefSeq" id="XP_013418058.1">
    <property type="nucleotide sequence ID" value="XM_013562604.2"/>
</dbReference>
<accession>A0A1S3K5Z5</accession>
<keyword evidence="4 5" id="KW-0418">Kinase</keyword>
<evidence type="ECO:0000313" key="7">
    <source>
        <dbReference type="RefSeq" id="XP_013418058.1"/>
    </source>
</evidence>
<dbReference type="SUPFAM" id="SSF47391">
    <property type="entry name" value="Dimerization-anchoring domain of cAMP-dependent PK regulatory subunit"/>
    <property type="match status" value="1"/>
</dbReference>
<dbReference type="CDD" id="cd22979">
    <property type="entry name" value="DD_AK8"/>
    <property type="match status" value="1"/>
</dbReference>
<evidence type="ECO:0000256" key="1">
    <source>
        <dbReference type="ARBA" id="ARBA00007220"/>
    </source>
</evidence>
<dbReference type="HAMAP" id="MF_00235">
    <property type="entry name" value="Adenylate_kinase_Adk"/>
    <property type="match status" value="1"/>
</dbReference>
<dbReference type="InParanoid" id="A0A1S3K5Z5"/>
<dbReference type="OMA" id="DCIRRGW"/>
<evidence type="ECO:0000313" key="6">
    <source>
        <dbReference type="Proteomes" id="UP000085678"/>
    </source>
</evidence>
<dbReference type="SUPFAM" id="SSF52540">
    <property type="entry name" value="P-loop containing nucleoside triphosphate hydrolases"/>
    <property type="match status" value="2"/>
</dbReference>
<keyword evidence="3" id="KW-0547">Nucleotide-binding</keyword>
<evidence type="ECO:0000256" key="3">
    <source>
        <dbReference type="ARBA" id="ARBA00022741"/>
    </source>
</evidence>
<dbReference type="GO" id="GO:0004017">
    <property type="term" value="F:AMP kinase activity"/>
    <property type="evidence" value="ECO:0007669"/>
    <property type="project" value="InterPro"/>
</dbReference>
<gene>
    <name evidence="7" type="primary">LOC106179094</name>
</gene>
<evidence type="ECO:0000256" key="4">
    <source>
        <dbReference type="ARBA" id="ARBA00022777"/>
    </source>
</evidence>
<dbReference type="AlphaFoldDB" id="A0A1S3K5Z5"/>
<dbReference type="GO" id="GO:0005524">
    <property type="term" value="F:ATP binding"/>
    <property type="evidence" value="ECO:0007669"/>
    <property type="project" value="InterPro"/>
</dbReference>
<organism evidence="6 7">
    <name type="scientific">Lingula anatina</name>
    <name type="common">Brachiopod</name>
    <name type="synonym">Lingula unguis</name>
    <dbReference type="NCBI Taxonomy" id="7574"/>
    <lineage>
        <taxon>Eukaryota</taxon>
        <taxon>Metazoa</taxon>
        <taxon>Spiralia</taxon>
        <taxon>Lophotrochozoa</taxon>
        <taxon>Brachiopoda</taxon>
        <taxon>Linguliformea</taxon>
        <taxon>Lingulata</taxon>
        <taxon>Lingulida</taxon>
        <taxon>Linguloidea</taxon>
        <taxon>Lingulidae</taxon>
        <taxon>Lingula</taxon>
    </lineage>
</organism>
<dbReference type="SUPFAM" id="SSF57774">
    <property type="entry name" value="Microbial and mitochondrial ADK, insert 'zinc finger' domain"/>
    <property type="match status" value="2"/>
</dbReference>
<dbReference type="InterPro" id="IPR000850">
    <property type="entry name" value="Adenylat/UMP-CMP_kin"/>
</dbReference>
<dbReference type="GeneID" id="106179094"/>